<organism evidence="2">
    <name type="scientific">uncultured Caudovirales phage</name>
    <dbReference type="NCBI Taxonomy" id="2100421"/>
    <lineage>
        <taxon>Viruses</taxon>
        <taxon>Duplodnaviria</taxon>
        <taxon>Heunggongvirae</taxon>
        <taxon>Uroviricota</taxon>
        <taxon>Caudoviricetes</taxon>
        <taxon>Peduoviridae</taxon>
        <taxon>Maltschvirus</taxon>
        <taxon>Maltschvirus maltsch</taxon>
    </lineage>
</organism>
<keyword evidence="1" id="KW-1133">Transmembrane helix</keyword>
<accession>A0A6J5LVN3</accession>
<sequence length="87" mass="9772">MSETTEIEKKSLEAHVELCAERYNSLDQRLDTLGNKIDKVEECAEEIRLIMAEHVAKHNDRIIAWGVSIIGVLVGAVGWLVAHYALK</sequence>
<gene>
    <name evidence="2" type="ORF">UFOVP328_334</name>
</gene>
<evidence type="ECO:0000256" key="1">
    <source>
        <dbReference type="SAM" id="Phobius"/>
    </source>
</evidence>
<name>A0A6J5LVN3_9CAUD</name>
<proteinExistence type="predicted"/>
<evidence type="ECO:0000313" key="2">
    <source>
        <dbReference type="EMBL" id="CAB4138141.1"/>
    </source>
</evidence>
<keyword evidence="1" id="KW-0812">Transmembrane</keyword>
<dbReference type="EMBL" id="LR796341">
    <property type="protein sequence ID" value="CAB4138141.1"/>
    <property type="molecule type" value="Genomic_DNA"/>
</dbReference>
<reference evidence="2" key="1">
    <citation type="submission" date="2020-04" db="EMBL/GenBank/DDBJ databases">
        <authorList>
            <person name="Chiriac C."/>
            <person name="Salcher M."/>
            <person name="Ghai R."/>
            <person name="Kavagutti S V."/>
        </authorList>
    </citation>
    <scope>NUCLEOTIDE SEQUENCE</scope>
</reference>
<keyword evidence="1" id="KW-0472">Membrane</keyword>
<feature type="transmembrane region" description="Helical" evidence="1">
    <location>
        <begin position="62"/>
        <end position="86"/>
    </location>
</feature>
<protein>
    <submittedName>
        <fullName evidence="2">Uncharacterized protein</fullName>
    </submittedName>
</protein>